<sequence length="157" mass="17264">MTALPSKVLLVQACTGIATPDHPVLLACQELACLHKARLDYSITDIPEIDSARRKAVREVDRWLSASGTQAPTAPFLHTETVGMVIDRIAEYSIAAQAGSAQGVLELHRHYLWQRMSELAVAYEDLASEIYAGRRRVPDLADPRPQTCGLTIRQANT</sequence>
<proteinExistence type="predicted"/>
<evidence type="ECO:0000313" key="2">
    <source>
        <dbReference type="Proteomes" id="UP001601992"/>
    </source>
</evidence>
<gene>
    <name evidence="1" type="ORF">ACFYXQ_42020</name>
</gene>
<dbReference type="RefSeq" id="WP_063712927.1">
    <property type="nucleotide sequence ID" value="NZ_JBIAQY010000026.1"/>
</dbReference>
<dbReference type="EMBL" id="JBIAQY010000026">
    <property type="protein sequence ID" value="MFF3574346.1"/>
    <property type="molecule type" value="Genomic_DNA"/>
</dbReference>
<name>A0ABW6SDE5_9NOCA</name>
<dbReference type="Pfam" id="PF14063">
    <property type="entry name" value="DUF4254"/>
    <property type="match status" value="1"/>
</dbReference>
<accession>A0ABW6SDE5</accession>
<protein>
    <submittedName>
        <fullName evidence="1">DUF4254 domain-containing protein</fullName>
    </submittedName>
</protein>
<reference evidence="1 2" key="1">
    <citation type="submission" date="2024-10" db="EMBL/GenBank/DDBJ databases">
        <title>The Natural Products Discovery Center: Release of the First 8490 Sequenced Strains for Exploring Actinobacteria Biosynthetic Diversity.</title>
        <authorList>
            <person name="Kalkreuter E."/>
            <person name="Kautsar S.A."/>
            <person name="Yang D."/>
            <person name="Bader C.D."/>
            <person name="Teijaro C.N."/>
            <person name="Fluegel L."/>
            <person name="Davis C.M."/>
            <person name="Simpson J.R."/>
            <person name="Lauterbach L."/>
            <person name="Steele A.D."/>
            <person name="Gui C."/>
            <person name="Meng S."/>
            <person name="Li G."/>
            <person name="Viehrig K."/>
            <person name="Ye F."/>
            <person name="Su P."/>
            <person name="Kiefer A.F."/>
            <person name="Nichols A."/>
            <person name="Cepeda A.J."/>
            <person name="Yan W."/>
            <person name="Fan B."/>
            <person name="Jiang Y."/>
            <person name="Adhikari A."/>
            <person name="Zheng C.-J."/>
            <person name="Schuster L."/>
            <person name="Cowan T.M."/>
            <person name="Smanski M.J."/>
            <person name="Chevrette M.G."/>
            <person name="De Carvalho L.P.S."/>
            <person name="Shen B."/>
        </authorList>
    </citation>
    <scope>NUCLEOTIDE SEQUENCE [LARGE SCALE GENOMIC DNA]</scope>
    <source>
        <strain evidence="1 2">NPDC002593</strain>
    </source>
</reference>
<comment type="caution">
    <text evidence="1">The sequence shown here is derived from an EMBL/GenBank/DDBJ whole genome shotgun (WGS) entry which is preliminary data.</text>
</comment>
<dbReference type="InterPro" id="IPR025350">
    <property type="entry name" value="DUF4254"/>
</dbReference>
<dbReference type="Proteomes" id="UP001601992">
    <property type="component" value="Unassembled WGS sequence"/>
</dbReference>
<keyword evidence="2" id="KW-1185">Reference proteome</keyword>
<organism evidence="1 2">
    <name type="scientific">Nocardia jiangxiensis</name>
    <dbReference type="NCBI Taxonomy" id="282685"/>
    <lineage>
        <taxon>Bacteria</taxon>
        <taxon>Bacillati</taxon>
        <taxon>Actinomycetota</taxon>
        <taxon>Actinomycetes</taxon>
        <taxon>Mycobacteriales</taxon>
        <taxon>Nocardiaceae</taxon>
        <taxon>Nocardia</taxon>
    </lineage>
</organism>
<evidence type="ECO:0000313" key="1">
    <source>
        <dbReference type="EMBL" id="MFF3574346.1"/>
    </source>
</evidence>